<reference evidence="2 3" key="1">
    <citation type="submission" date="2016-09" db="EMBL/GenBank/DDBJ databases">
        <title>The draft genome of Dichanthelium oligosanthes: A C3 panicoid grass species.</title>
        <authorList>
            <person name="Studer A.J."/>
            <person name="Schnable J.C."/>
            <person name="Brutnell T.P."/>
        </authorList>
    </citation>
    <scope>NUCLEOTIDE SEQUENCE [LARGE SCALE GENOMIC DNA]</scope>
    <source>
        <strain evidence="3">cv. Kellogg 1175</strain>
        <tissue evidence="2">Leaf</tissue>
    </source>
</reference>
<dbReference type="EMBL" id="LWDX02004041">
    <property type="protein sequence ID" value="OEL37836.1"/>
    <property type="molecule type" value="Genomic_DNA"/>
</dbReference>
<dbReference type="STRING" id="888268.A0A1E5WK99"/>
<dbReference type="Pfam" id="PF07762">
    <property type="entry name" value="DUF1618"/>
    <property type="match status" value="1"/>
</dbReference>
<sequence>MATMKPDTAIADRPEVTYLSMLWQTPARSMGGVHGGENSSTDGGLVVLYTGPYRPGNGGFSAGRYMVYDAASSSVDRSPRSSTINGLGRPGAGSSTINGLGRTAAILRHGGGGEGAYLLAELVTTHDRVLPDAELYLWWSSPSAADPGGQWTPRTVCLPLPPQLCGPTYLFEVDVAFSFAGCRVCWVDLFAGVMVCDLLAPGGPEFSVVPLPEGCAVDLPIPYNRVGVPEQLRSMGCVRGAIKFVCKDGATLKTWALSPDLNEWNETAALRVEDLWASESFRVMELPRITPAFPVLSAHEDGVVYVAMNDIKDDVDEFEDDVDELGVELFPELKARYALRLDMLQNKVLSFTKSSKNSWEWLTPSLLASEFSAYLQGPEE</sequence>
<comment type="caution">
    <text evidence="2">The sequence shown here is derived from an EMBL/GenBank/DDBJ whole genome shotgun (WGS) entry which is preliminary data.</text>
</comment>
<evidence type="ECO:0000259" key="1">
    <source>
        <dbReference type="Pfam" id="PF07762"/>
    </source>
</evidence>
<dbReference type="Proteomes" id="UP000095767">
    <property type="component" value="Unassembled WGS sequence"/>
</dbReference>
<evidence type="ECO:0000313" key="2">
    <source>
        <dbReference type="EMBL" id="OEL37836.1"/>
    </source>
</evidence>
<feature type="domain" description="DUF1618" evidence="1">
    <location>
        <begin position="186"/>
        <end position="305"/>
    </location>
</feature>
<accession>A0A1E5WK99</accession>
<evidence type="ECO:0000313" key="3">
    <source>
        <dbReference type="Proteomes" id="UP000095767"/>
    </source>
</evidence>
<protein>
    <recommendedName>
        <fullName evidence="1">DUF1618 domain-containing protein</fullName>
    </recommendedName>
</protein>
<gene>
    <name evidence="2" type="ORF">BAE44_0001144</name>
</gene>
<proteinExistence type="predicted"/>
<name>A0A1E5WK99_9POAL</name>
<dbReference type="PANTHER" id="PTHR33086:SF62">
    <property type="entry name" value="OS01G0182100 PROTEIN"/>
    <property type="match status" value="1"/>
</dbReference>
<dbReference type="AlphaFoldDB" id="A0A1E5WK99"/>
<organism evidence="2 3">
    <name type="scientific">Dichanthelium oligosanthes</name>
    <dbReference type="NCBI Taxonomy" id="888268"/>
    <lineage>
        <taxon>Eukaryota</taxon>
        <taxon>Viridiplantae</taxon>
        <taxon>Streptophyta</taxon>
        <taxon>Embryophyta</taxon>
        <taxon>Tracheophyta</taxon>
        <taxon>Spermatophyta</taxon>
        <taxon>Magnoliopsida</taxon>
        <taxon>Liliopsida</taxon>
        <taxon>Poales</taxon>
        <taxon>Poaceae</taxon>
        <taxon>PACMAD clade</taxon>
        <taxon>Panicoideae</taxon>
        <taxon>Panicodae</taxon>
        <taxon>Paniceae</taxon>
        <taxon>Dichantheliinae</taxon>
        <taxon>Dichanthelium</taxon>
    </lineage>
</organism>
<keyword evidence="3" id="KW-1185">Reference proteome</keyword>
<dbReference type="InterPro" id="IPR011676">
    <property type="entry name" value="DUF1618"/>
</dbReference>
<dbReference type="PANTHER" id="PTHR33086">
    <property type="entry name" value="OS05G0468200 PROTEIN-RELATED"/>
    <property type="match status" value="1"/>
</dbReference>
<dbReference type="OrthoDB" id="582405at2759"/>